<dbReference type="Gene3D" id="1.10.600.10">
    <property type="entry name" value="Farnesyl Diphosphate Synthase"/>
    <property type="match status" value="1"/>
</dbReference>
<dbReference type="InterPro" id="IPR002060">
    <property type="entry name" value="Squ/phyt_synthse"/>
</dbReference>
<evidence type="ECO:0000313" key="1">
    <source>
        <dbReference type="EMBL" id="PPQ35324.1"/>
    </source>
</evidence>
<proteinExistence type="predicted"/>
<evidence type="ECO:0008006" key="3">
    <source>
        <dbReference type="Google" id="ProtNLM"/>
    </source>
</evidence>
<gene>
    <name evidence="1" type="ORF">CCS01_08035</name>
</gene>
<accession>A0A2S6NK83</accession>
<dbReference type="SUPFAM" id="SSF48576">
    <property type="entry name" value="Terpenoid synthases"/>
    <property type="match status" value="1"/>
</dbReference>
<dbReference type="RefSeq" id="WP_104518368.1">
    <property type="nucleotide sequence ID" value="NZ_NHRY01000075.1"/>
</dbReference>
<dbReference type="Proteomes" id="UP000239724">
    <property type="component" value="Unassembled WGS sequence"/>
</dbReference>
<protein>
    <recommendedName>
        <fullName evidence="3">Phytoene synthase</fullName>
    </recommendedName>
</protein>
<name>A0A2S6NK83_RHOGL</name>
<evidence type="ECO:0000313" key="2">
    <source>
        <dbReference type="Proteomes" id="UP000239724"/>
    </source>
</evidence>
<keyword evidence="2" id="KW-1185">Reference proteome</keyword>
<dbReference type="OrthoDB" id="9814909at2"/>
<organism evidence="1 2">
    <name type="scientific">Rhodopila globiformis</name>
    <name type="common">Rhodopseudomonas globiformis</name>
    <dbReference type="NCBI Taxonomy" id="1071"/>
    <lineage>
        <taxon>Bacteria</taxon>
        <taxon>Pseudomonadati</taxon>
        <taxon>Pseudomonadota</taxon>
        <taxon>Alphaproteobacteria</taxon>
        <taxon>Acetobacterales</taxon>
        <taxon>Acetobacteraceae</taxon>
        <taxon>Rhodopila</taxon>
    </lineage>
</organism>
<dbReference type="Pfam" id="PF00494">
    <property type="entry name" value="SQS_PSY"/>
    <property type="match status" value="1"/>
</dbReference>
<dbReference type="AlphaFoldDB" id="A0A2S6NK83"/>
<dbReference type="EMBL" id="NHRY01000075">
    <property type="protein sequence ID" value="PPQ35324.1"/>
    <property type="molecule type" value="Genomic_DNA"/>
</dbReference>
<sequence length="267" mass="28296">MNDSIVALVRRHDPDRFLTALFAPAPRRDALLTLYAFNHELARARSVAHEPPLALIRLQWWREVVEGAPRPHEVATPVSAAIATGALPADRLLPLIEAREAEAYGDFPTLADWRGWLLAGAGGLAVAAAAALGAPDPEPFRPFGAAYGVAALLRASGALAAQDRCLLPQELLARHGLSPEAFIHDPGAAPARAVLDAVAGEGRAFLAQARPRAVPRSAVAAALPAVLARRDLAAWPAVAQPRRLADRLAVTFAGLTGHIRTRMVAQE</sequence>
<dbReference type="InterPro" id="IPR008949">
    <property type="entry name" value="Isoprenoid_synthase_dom_sf"/>
</dbReference>
<reference evidence="1 2" key="1">
    <citation type="journal article" date="2018" name="Arch. Microbiol.">
        <title>New insights into the metabolic potential of the phototrophic purple bacterium Rhodopila globiformis DSM 161(T) from its draft genome sequence and evidence for a vanadium-dependent nitrogenase.</title>
        <authorList>
            <person name="Imhoff J.F."/>
            <person name="Rahn T."/>
            <person name="Kunzel S."/>
            <person name="Neulinger S.C."/>
        </authorList>
    </citation>
    <scope>NUCLEOTIDE SEQUENCE [LARGE SCALE GENOMIC DNA]</scope>
    <source>
        <strain evidence="1 2">DSM 161</strain>
    </source>
</reference>
<comment type="caution">
    <text evidence="1">The sequence shown here is derived from an EMBL/GenBank/DDBJ whole genome shotgun (WGS) entry which is preliminary data.</text>
</comment>